<dbReference type="Gene3D" id="3.40.640.10">
    <property type="entry name" value="Type I PLP-dependent aspartate aminotransferase-like (Major domain)"/>
    <property type="match status" value="1"/>
</dbReference>
<dbReference type="Pfam" id="PF00155">
    <property type="entry name" value="Aminotran_1_2"/>
    <property type="match status" value="1"/>
</dbReference>
<dbReference type="GO" id="GO:0003824">
    <property type="term" value="F:catalytic activity"/>
    <property type="evidence" value="ECO:0007669"/>
    <property type="project" value="InterPro"/>
</dbReference>
<dbReference type="AlphaFoldDB" id="A0A381RCG5"/>
<dbReference type="InterPro" id="IPR015424">
    <property type="entry name" value="PyrdxlP-dep_Trfase"/>
</dbReference>
<evidence type="ECO:0000313" key="2">
    <source>
        <dbReference type="EMBL" id="SUZ87003.1"/>
    </source>
</evidence>
<dbReference type="CDD" id="cd00609">
    <property type="entry name" value="AAT_like"/>
    <property type="match status" value="1"/>
</dbReference>
<organism evidence="2">
    <name type="scientific">marine metagenome</name>
    <dbReference type="NCBI Taxonomy" id="408172"/>
    <lineage>
        <taxon>unclassified sequences</taxon>
        <taxon>metagenomes</taxon>
        <taxon>ecological metagenomes</taxon>
    </lineage>
</organism>
<accession>A0A381RCG5</accession>
<gene>
    <name evidence="2" type="ORF">METZ01_LOCUS39857</name>
</gene>
<feature type="domain" description="Aminotransferase class I/classII large" evidence="1">
    <location>
        <begin position="43"/>
        <end position="355"/>
    </location>
</feature>
<evidence type="ECO:0000259" key="1">
    <source>
        <dbReference type="Pfam" id="PF00155"/>
    </source>
</evidence>
<dbReference type="InterPro" id="IPR004839">
    <property type="entry name" value="Aminotransferase_I/II_large"/>
</dbReference>
<dbReference type="Gene3D" id="3.90.1150.10">
    <property type="entry name" value="Aspartate Aminotransferase, domain 1"/>
    <property type="match status" value="1"/>
</dbReference>
<protein>
    <recommendedName>
        <fullName evidence="1">Aminotransferase class I/classII large domain-containing protein</fullName>
    </recommendedName>
</protein>
<dbReference type="PROSITE" id="PS00105">
    <property type="entry name" value="AA_TRANSFER_CLASS_1"/>
    <property type="match status" value="1"/>
</dbReference>
<reference evidence="2" key="1">
    <citation type="submission" date="2018-05" db="EMBL/GenBank/DDBJ databases">
        <authorList>
            <person name="Lanie J.A."/>
            <person name="Ng W.-L."/>
            <person name="Kazmierczak K.M."/>
            <person name="Andrzejewski T.M."/>
            <person name="Davidsen T.M."/>
            <person name="Wayne K.J."/>
            <person name="Tettelin H."/>
            <person name="Glass J.I."/>
            <person name="Rusch D."/>
            <person name="Podicherti R."/>
            <person name="Tsui H.-C.T."/>
            <person name="Winkler M.E."/>
        </authorList>
    </citation>
    <scope>NUCLEOTIDE SEQUENCE</scope>
</reference>
<dbReference type="InterPro" id="IPR015421">
    <property type="entry name" value="PyrdxlP-dep_Trfase_major"/>
</dbReference>
<dbReference type="GO" id="GO:0030170">
    <property type="term" value="F:pyridoxal phosphate binding"/>
    <property type="evidence" value="ECO:0007669"/>
    <property type="project" value="InterPro"/>
</dbReference>
<dbReference type="InterPro" id="IPR015422">
    <property type="entry name" value="PyrdxlP-dep_Trfase_small"/>
</dbReference>
<dbReference type="InterPro" id="IPR004838">
    <property type="entry name" value="NHTrfase_class1_PyrdxlP-BS"/>
</dbReference>
<dbReference type="PANTHER" id="PTHR43510:SF1">
    <property type="entry name" value="AMINOTRANSFERASE FUNCTION, HYPOTHETICAL (EUROFUNG)"/>
    <property type="match status" value="1"/>
</dbReference>
<name>A0A381RCG5_9ZZZZ</name>
<dbReference type="SUPFAM" id="SSF53383">
    <property type="entry name" value="PLP-dependent transferases"/>
    <property type="match status" value="1"/>
</dbReference>
<sequence>MERWQSTYEHRVRFNLSESGVHPLSVTELLSLADLDPDTLDVRLGYGQSNGSDDLRKLIADLYTGATEASVLVTTGGAEANFTAFWELMEPGTSVAVMLPNYMQIPGLLESFGAHIHPFHLVEENGWQPNLNELEKGLRDGARFILITNPNNPTGAVLDDTSVSGIVELADRHGAWILADEVYRGAELSGPETPSFWGLHDRVLVTNSLSKAYGLPGLRIGWVVGPAEMMETLWGRTDYTSITPASLSDVLARVALEPVTRLKILARTREILTNNIALLSSWMDAQKDRFRYRPPDAGAICYTRYHTSINSAEFAEILRTEMDLLVVPGDHFGMDHYLRLGFGLPATELEEALERMATTFDTVEERARPAN</sequence>
<dbReference type="PANTHER" id="PTHR43510">
    <property type="entry name" value="AMINOTRANSFERASE FUNCTION, HYPOTHETICAL (EUROFUNG)"/>
    <property type="match status" value="1"/>
</dbReference>
<proteinExistence type="predicted"/>
<dbReference type="EMBL" id="UINC01001705">
    <property type="protein sequence ID" value="SUZ87003.1"/>
    <property type="molecule type" value="Genomic_DNA"/>
</dbReference>